<evidence type="ECO:0000259" key="4">
    <source>
        <dbReference type="Pfam" id="PF03446"/>
    </source>
</evidence>
<dbReference type="PANTHER" id="PTHR43060:SF15">
    <property type="entry name" value="3-HYDROXYISOBUTYRATE DEHYDROGENASE-LIKE 1, MITOCHONDRIAL-RELATED"/>
    <property type="match status" value="1"/>
</dbReference>
<feature type="active site" evidence="3">
    <location>
        <position position="172"/>
    </location>
</feature>
<feature type="domain" description="3-hydroxyisobutyrate dehydrogenase-like NAD-binding" evidence="5">
    <location>
        <begin position="166"/>
        <end position="286"/>
    </location>
</feature>
<dbReference type="Gene3D" id="1.10.1040.10">
    <property type="entry name" value="N-(1-d-carboxylethyl)-l-norvaline Dehydrogenase, domain 2"/>
    <property type="match status" value="1"/>
</dbReference>
<reference evidence="6" key="1">
    <citation type="submission" date="2020-08" db="EMBL/GenBank/DDBJ databases">
        <authorList>
            <person name="Hu Y."/>
            <person name="Nguyen S.V."/>
            <person name="Li F."/>
            <person name="Fanning S."/>
        </authorList>
    </citation>
    <scope>NUCLEOTIDE SEQUENCE</scope>
    <source>
        <strain evidence="6">SYSU D8009</strain>
    </source>
</reference>
<dbReference type="AlphaFoldDB" id="A0A9X0R1C1"/>
<keyword evidence="1" id="KW-0560">Oxidoreductase</keyword>
<sequence length="294" mass="30991">MKERVAVIGMGQMGAGMAARLFETGFDVLGYDVNPARRQELAERQVAVADTLAEALAGRRLVLTSLPDPAAARAAWLGPEGLIAKAEPGSLILELSTIDPATMREIGAAAAARGLAVVDCPVSGGPAEARSGQMVLIVGGEEADIARAEPVLQQLGSSWSHTGPVGTAKAVKLVNNMMSLGNVLVACEAFALGEAAGVAPDKLYQVLSMSGGRSFHFTKRFPKALKDDFEPGFKMELGEKDLALAIDMGRAFRQPTPTASLVREVMAMALAQGYRGKDIVALLEMYRRLSEKPA</sequence>
<dbReference type="Proteomes" id="UP000600101">
    <property type="component" value="Unassembled WGS sequence"/>
</dbReference>
<dbReference type="GO" id="GO:0016491">
    <property type="term" value="F:oxidoreductase activity"/>
    <property type="evidence" value="ECO:0007669"/>
    <property type="project" value="UniProtKB-KW"/>
</dbReference>
<accession>A0A9X0R1C1</accession>
<proteinExistence type="predicted"/>
<evidence type="ECO:0000256" key="2">
    <source>
        <dbReference type="ARBA" id="ARBA00023027"/>
    </source>
</evidence>
<dbReference type="InterPro" id="IPR013328">
    <property type="entry name" value="6PGD_dom2"/>
</dbReference>
<keyword evidence="2" id="KW-0520">NAD</keyword>
<dbReference type="InterPro" id="IPR036291">
    <property type="entry name" value="NAD(P)-bd_dom_sf"/>
</dbReference>
<dbReference type="PIRSF" id="PIRSF000103">
    <property type="entry name" value="HIBADH"/>
    <property type="match status" value="1"/>
</dbReference>
<dbReference type="Pfam" id="PF03446">
    <property type="entry name" value="NAD_binding_2"/>
    <property type="match status" value="1"/>
</dbReference>
<dbReference type="InterPro" id="IPR006115">
    <property type="entry name" value="6PGDH_NADP-bd"/>
</dbReference>
<dbReference type="SUPFAM" id="SSF51735">
    <property type="entry name" value="NAD(P)-binding Rossmann-fold domains"/>
    <property type="match status" value="1"/>
</dbReference>
<organism evidence="6 7">
    <name type="scientific">Siccirubricoccus deserti</name>
    <dbReference type="NCBI Taxonomy" id="2013562"/>
    <lineage>
        <taxon>Bacteria</taxon>
        <taxon>Pseudomonadati</taxon>
        <taxon>Pseudomonadota</taxon>
        <taxon>Alphaproteobacteria</taxon>
        <taxon>Acetobacterales</taxon>
        <taxon>Roseomonadaceae</taxon>
        <taxon>Siccirubricoccus</taxon>
    </lineage>
</organism>
<dbReference type="InterPro" id="IPR008927">
    <property type="entry name" value="6-PGluconate_DH-like_C_sf"/>
</dbReference>
<evidence type="ECO:0000313" key="7">
    <source>
        <dbReference type="Proteomes" id="UP000600101"/>
    </source>
</evidence>
<name>A0A9X0R1C1_9PROT</name>
<evidence type="ECO:0000256" key="3">
    <source>
        <dbReference type="PIRSR" id="PIRSR000103-1"/>
    </source>
</evidence>
<gene>
    <name evidence="6" type="ORF">H7965_20560</name>
</gene>
<dbReference type="InterPro" id="IPR015815">
    <property type="entry name" value="HIBADH-related"/>
</dbReference>
<dbReference type="InterPro" id="IPR029154">
    <property type="entry name" value="HIBADH-like_NADP-bd"/>
</dbReference>
<dbReference type="SUPFAM" id="SSF48179">
    <property type="entry name" value="6-phosphogluconate dehydrogenase C-terminal domain-like"/>
    <property type="match status" value="1"/>
</dbReference>
<dbReference type="Pfam" id="PF14833">
    <property type="entry name" value="NAD_binding_11"/>
    <property type="match status" value="1"/>
</dbReference>
<dbReference type="GO" id="GO:0051287">
    <property type="term" value="F:NAD binding"/>
    <property type="evidence" value="ECO:0007669"/>
    <property type="project" value="InterPro"/>
</dbReference>
<dbReference type="GO" id="GO:0050661">
    <property type="term" value="F:NADP binding"/>
    <property type="evidence" value="ECO:0007669"/>
    <property type="project" value="InterPro"/>
</dbReference>
<dbReference type="PANTHER" id="PTHR43060">
    <property type="entry name" value="3-HYDROXYISOBUTYRATE DEHYDROGENASE-LIKE 1, MITOCHONDRIAL-RELATED"/>
    <property type="match status" value="1"/>
</dbReference>
<dbReference type="EMBL" id="JACOMF010000033">
    <property type="protein sequence ID" value="MBC4017701.1"/>
    <property type="molecule type" value="Genomic_DNA"/>
</dbReference>
<comment type="caution">
    <text evidence="6">The sequence shown here is derived from an EMBL/GenBank/DDBJ whole genome shotgun (WGS) entry which is preliminary data.</text>
</comment>
<evidence type="ECO:0000313" key="6">
    <source>
        <dbReference type="EMBL" id="MBC4017701.1"/>
    </source>
</evidence>
<keyword evidence="7" id="KW-1185">Reference proteome</keyword>
<evidence type="ECO:0000259" key="5">
    <source>
        <dbReference type="Pfam" id="PF14833"/>
    </source>
</evidence>
<dbReference type="RefSeq" id="WP_186772460.1">
    <property type="nucleotide sequence ID" value="NZ_JACOMF010000033.1"/>
</dbReference>
<dbReference type="Gene3D" id="3.40.50.720">
    <property type="entry name" value="NAD(P)-binding Rossmann-like Domain"/>
    <property type="match status" value="1"/>
</dbReference>
<protein>
    <submittedName>
        <fullName evidence="6">NAD(P)-dependent oxidoreductase</fullName>
    </submittedName>
</protein>
<evidence type="ECO:0000256" key="1">
    <source>
        <dbReference type="ARBA" id="ARBA00023002"/>
    </source>
</evidence>
<feature type="domain" description="6-phosphogluconate dehydrogenase NADP-binding" evidence="4">
    <location>
        <begin position="4"/>
        <end position="163"/>
    </location>
</feature>